<reference evidence="1 2" key="1">
    <citation type="journal article" date="2012" name="PLoS Pathog.">
        <title>Diverse lifestyles and strategies of plant pathogenesis encoded in the genomes of eighteen Dothideomycetes fungi.</title>
        <authorList>
            <person name="Ohm R.A."/>
            <person name="Feau N."/>
            <person name="Henrissat B."/>
            <person name="Schoch C.L."/>
            <person name="Horwitz B.A."/>
            <person name="Barry K.W."/>
            <person name="Condon B.J."/>
            <person name="Copeland A.C."/>
            <person name="Dhillon B."/>
            <person name="Glaser F."/>
            <person name="Hesse C.N."/>
            <person name="Kosti I."/>
            <person name="LaButti K."/>
            <person name="Lindquist E.A."/>
            <person name="Lucas S."/>
            <person name="Salamov A.A."/>
            <person name="Bradshaw R.E."/>
            <person name="Ciuffetti L."/>
            <person name="Hamelin R.C."/>
            <person name="Kema G.H.J."/>
            <person name="Lawrence C."/>
            <person name="Scott J.A."/>
            <person name="Spatafora J.W."/>
            <person name="Turgeon B.G."/>
            <person name="de Wit P.J.G.M."/>
            <person name="Zhong S."/>
            <person name="Goodwin S.B."/>
            <person name="Grigoriev I.V."/>
        </authorList>
    </citation>
    <scope>NUCLEOTIDE SEQUENCE [LARGE SCALE GENOMIC DNA]</scope>
    <source>
        <strain evidence="1 2">UAMH 10762</strain>
    </source>
</reference>
<evidence type="ECO:0000313" key="2">
    <source>
        <dbReference type="Proteomes" id="UP000011761"/>
    </source>
</evidence>
<keyword evidence="2" id="KW-1185">Reference proteome</keyword>
<dbReference type="AlphaFoldDB" id="M2N6Q4"/>
<proteinExistence type="predicted"/>
<dbReference type="RefSeq" id="XP_007678082.1">
    <property type="nucleotide sequence ID" value="XM_007679892.1"/>
</dbReference>
<evidence type="ECO:0000313" key="1">
    <source>
        <dbReference type="EMBL" id="EMC94754.1"/>
    </source>
</evidence>
<dbReference type="EMBL" id="KB445558">
    <property type="protein sequence ID" value="EMC94754.1"/>
    <property type="molecule type" value="Genomic_DNA"/>
</dbReference>
<protein>
    <submittedName>
        <fullName evidence="1">Uncharacterized protein</fullName>
    </submittedName>
</protein>
<sequence length="51" mass="5274">MTVPGLLGRPSFVALVLSAVYGVLEVLSCSVYKSVPPLLSVHVGSKPVGHL</sequence>
<dbReference type="GeneID" id="19112856"/>
<organism evidence="1 2">
    <name type="scientific">Baudoinia panamericana (strain UAMH 10762)</name>
    <name type="common">Angels' share fungus</name>
    <name type="synonym">Baudoinia compniacensis (strain UAMH 10762)</name>
    <dbReference type="NCBI Taxonomy" id="717646"/>
    <lineage>
        <taxon>Eukaryota</taxon>
        <taxon>Fungi</taxon>
        <taxon>Dikarya</taxon>
        <taxon>Ascomycota</taxon>
        <taxon>Pezizomycotina</taxon>
        <taxon>Dothideomycetes</taxon>
        <taxon>Dothideomycetidae</taxon>
        <taxon>Mycosphaerellales</taxon>
        <taxon>Teratosphaeriaceae</taxon>
        <taxon>Baudoinia</taxon>
    </lineage>
</organism>
<dbReference type="HOGENOM" id="CLU_3105988_0_0_1"/>
<dbReference type="Proteomes" id="UP000011761">
    <property type="component" value="Unassembled WGS sequence"/>
</dbReference>
<name>M2N6Q4_BAUPA</name>
<dbReference type="KEGG" id="bcom:BAUCODRAFT_36012"/>
<accession>M2N6Q4</accession>
<gene>
    <name evidence="1" type="ORF">BAUCODRAFT_36012</name>
</gene>